<feature type="compositionally biased region" description="Basic and acidic residues" evidence="3">
    <location>
        <begin position="202"/>
        <end position="212"/>
    </location>
</feature>
<dbReference type="SMART" id="SM00333">
    <property type="entry name" value="TUDOR"/>
    <property type="match status" value="1"/>
</dbReference>
<feature type="compositionally biased region" description="Basic and acidic residues" evidence="3">
    <location>
        <begin position="220"/>
        <end position="237"/>
    </location>
</feature>
<feature type="compositionally biased region" description="Basic and acidic residues" evidence="3">
    <location>
        <begin position="111"/>
        <end position="128"/>
    </location>
</feature>
<feature type="region of interest" description="Disordered" evidence="3">
    <location>
        <begin position="183"/>
        <end position="237"/>
    </location>
</feature>
<dbReference type="PANTHER" id="PTHR46297">
    <property type="entry name" value="ZINC FINGER CCCH-TYPE WITH G PATCH DOMAIN-CONTAINING PROTEIN"/>
    <property type="match status" value="1"/>
</dbReference>
<gene>
    <name evidence="5" type="ORF">C361_01885</name>
</gene>
<comment type="subcellular location">
    <subcellularLocation>
        <location evidence="1">Nucleus</location>
    </subcellularLocation>
</comment>
<evidence type="ECO:0000256" key="2">
    <source>
        <dbReference type="ARBA" id="ARBA00023242"/>
    </source>
</evidence>
<sequence>MLFGVLTTMTNDHIATISLRTTFISQYIYLILISIITVRLYSRLAVVTNHNQRLNMEAELQTYRDQLAYVNLSLESDPSNDDLLKLKAELNELIDLTQQAMGHTAVAKGVDAGKEKAKTKGKEKEKEVTNWQDQGPYKAGMDCMAKYKDGKWYPARINAVVGSQESPLYAVTFKGYTSSTNLPLSSLKPHDPNAPIPQPQKRRADELTEKEKEKKKKKGEKWMESQKQRAEEVKEKKNAWEKFGKKAQKKGIHISGLEGRSVFRTPDNPYGRVGVVGSGRGVTEYERMGKHKFNEEEDD</sequence>
<dbReference type="Proteomes" id="UP000199727">
    <property type="component" value="Unassembled WGS sequence"/>
</dbReference>
<dbReference type="InterPro" id="IPR002999">
    <property type="entry name" value="Tudor"/>
</dbReference>
<dbReference type="SUPFAM" id="SSF63748">
    <property type="entry name" value="Tudor/PWWP/MBT"/>
    <property type="match status" value="1"/>
</dbReference>
<organism evidence="5 6">
    <name type="scientific">Cryptococcus neoformans Tu259-1</name>
    <dbReference type="NCBI Taxonomy" id="1230072"/>
    <lineage>
        <taxon>Eukaryota</taxon>
        <taxon>Fungi</taxon>
        <taxon>Dikarya</taxon>
        <taxon>Basidiomycota</taxon>
        <taxon>Agaricomycotina</taxon>
        <taxon>Tremellomycetes</taxon>
        <taxon>Tremellales</taxon>
        <taxon>Cryptococcaceae</taxon>
        <taxon>Cryptococcus</taxon>
        <taxon>Cryptococcus neoformans species complex</taxon>
    </lineage>
</organism>
<accession>A0A854QNZ6</accession>
<name>A0A854QNZ6_CRYNE</name>
<dbReference type="OrthoDB" id="79171at2759"/>
<evidence type="ECO:0000313" key="6">
    <source>
        <dbReference type="Proteomes" id="UP000199727"/>
    </source>
</evidence>
<proteinExistence type="predicted"/>
<comment type="caution">
    <text evidence="5">The sequence shown here is derived from an EMBL/GenBank/DDBJ whole genome shotgun (WGS) entry which is preliminary data.</text>
</comment>
<dbReference type="GO" id="GO:0005634">
    <property type="term" value="C:nucleus"/>
    <property type="evidence" value="ECO:0007669"/>
    <property type="project" value="UniProtKB-SubCell"/>
</dbReference>
<evidence type="ECO:0000259" key="4">
    <source>
        <dbReference type="PROSITE" id="PS50304"/>
    </source>
</evidence>
<keyword evidence="2" id="KW-0539">Nucleus</keyword>
<dbReference type="PANTHER" id="PTHR46297:SF2">
    <property type="entry name" value="TUDOR DOMAIN-CONTAINING PROTEIN"/>
    <property type="match status" value="1"/>
</dbReference>
<feature type="region of interest" description="Disordered" evidence="3">
    <location>
        <begin position="110"/>
        <end position="129"/>
    </location>
</feature>
<dbReference type="PROSITE" id="PS50304">
    <property type="entry name" value="TUDOR"/>
    <property type="match status" value="1"/>
</dbReference>
<dbReference type="EMBL" id="AMKT01000027">
    <property type="protein sequence ID" value="OXG25925.1"/>
    <property type="molecule type" value="Genomic_DNA"/>
</dbReference>
<reference evidence="5 6" key="1">
    <citation type="submission" date="2017-06" db="EMBL/GenBank/DDBJ databases">
        <title>Global population genomics of the pathogenic fungus Cryptococcus neoformans var. grubii.</title>
        <authorList>
            <person name="Cuomo C."/>
            <person name="Litvintseva A."/>
            <person name="Chen Y."/>
            <person name="Young S."/>
            <person name="Zeng Q."/>
            <person name="Chapman S."/>
            <person name="Gujja S."/>
            <person name="Saif S."/>
            <person name="Birren B."/>
        </authorList>
    </citation>
    <scope>NUCLEOTIDE SEQUENCE [LARGE SCALE GENOMIC DNA]</scope>
    <source>
        <strain evidence="5 6">Tu259-1</strain>
    </source>
</reference>
<dbReference type="Gene3D" id="2.30.30.140">
    <property type="match status" value="1"/>
</dbReference>
<feature type="domain" description="Tudor" evidence="4">
    <location>
        <begin position="136"/>
        <end position="197"/>
    </location>
</feature>
<evidence type="ECO:0000313" key="5">
    <source>
        <dbReference type="EMBL" id="OXG25925.1"/>
    </source>
</evidence>
<dbReference type="AlphaFoldDB" id="A0A854QNZ6"/>
<evidence type="ECO:0000256" key="3">
    <source>
        <dbReference type="SAM" id="MobiDB-lite"/>
    </source>
</evidence>
<evidence type="ECO:0000256" key="1">
    <source>
        <dbReference type="ARBA" id="ARBA00004123"/>
    </source>
</evidence>
<dbReference type="CDD" id="cd21182">
    <property type="entry name" value="Tudor_SMN_SPF30-like"/>
    <property type="match status" value="1"/>
</dbReference>
<protein>
    <recommendedName>
        <fullName evidence="4">Tudor domain-containing protein</fullName>
    </recommendedName>
</protein>